<sequence>MKHFIGRVDTDPVVQASKNVPFLLQTLDVKMPLSTVDDGHRLCAEALHRDYGSSLAKLINIICESILVFPQSSKCRMADSGTSAIIGIGIDIGTSQSSVALWNGYQVEFLKDSVNQSMIESCVTFLDDLPSRGLRRPRTLVDEMIAGNAIFNMKRLIGRMDSDPIVQASKNVPFLVQTLDIGIPPFVAALVNEKWRFHTTEEALATFLVELRMMAEEQLKRPLRNVAVTFPVSFGRFQLCRLERACAMAGIHVLRLMPEPAAVAMLYGQQQQKASHEKIAFIFNMGAGYTDVAVAATGAGMTRIIALAGSTIGGEDLLQNLMHHIFPESDRFLKSHGMKEIKAIALLRFEVQLAIRGLCSETSAPIIVDLHNGHKICTDIFRDEFEDVNRKVFEKWYH</sequence>
<accession>A0ACB9PAW4</accession>
<proteinExistence type="predicted"/>
<organism evidence="1 2">
    <name type="scientific">Bauhinia variegata</name>
    <name type="common">Purple orchid tree</name>
    <name type="synonym">Phanera variegata</name>
    <dbReference type="NCBI Taxonomy" id="167791"/>
    <lineage>
        <taxon>Eukaryota</taxon>
        <taxon>Viridiplantae</taxon>
        <taxon>Streptophyta</taxon>
        <taxon>Embryophyta</taxon>
        <taxon>Tracheophyta</taxon>
        <taxon>Spermatophyta</taxon>
        <taxon>Magnoliopsida</taxon>
        <taxon>eudicotyledons</taxon>
        <taxon>Gunneridae</taxon>
        <taxon>Pentapetalae</taxon>
        <taxon>rosids</taxon>
        <taxon>fabids</taxon>
        <taxon>Fabales</taxon>
        <taxon>Fabaceae</taxon>
        <taxon>Cercidoideae</taxon>
        <taxon>Cercideae</taxon>
        <taxon>Bauhiniinae</taxon>
        <taxon>Bauhinia</taxon>
    </lineage>
</organism>
<evidence type="ECO:0000313" key="2">
    <source>
        <dbReference type="Proteomes" id="UP000828941"/>
    </source>
</evidence>
<comment type="caution">
    <text evidence="1">The sequence shown here is derived from an EMBL/GenBank/DDBJ whole genome shotgun (WGS) entry which is preliminary data.</text>
</comment>
<protein>
    <submittedName>
        <fullName evidence="1">Uncharacterized protein</fullName>
    </submittedName>
</protein>
<reference evidence="1 2" key="1">
    <citation type="journal article" date="2022" name="DNA Res.">
        <title>Chromosomal-level genome assembly of the orchid tree Bauhinia variegata (Leguminosae; Cercidoideae) supports the allotetraploid origin hypothesis of Bauhinia.</title>
        <authorList>
            <person name="Zhong Y."/>
            <person name="Chen Y."/>
            <person name="Zheng D."/>
            <person name="Pang J."/>
            <person name="Liu Y."/>
            <person name="Luo S."/>
            <person name="Meng S."/>
            <person name="Qian L."/>
            <person name="Wei D."/>
            <person name="Dai S."/>
            <person name="Zhou R."/>
        </authorList>
    </citation>
    <scope>NUCLEOTIDE SEQUENCE [LARGE SCALE GENOMIC DNA]</scope>
    <source>
        <strain evidence="1">BV-YZ2020</strain>
    </source>
</reference>
<name>A0ACB9PAW4_BAUVA</name>
<dbReference type="EMBL" id="CM039430">
    <property type="protein sequence ID" value="KAI4345622.1"/>
    <property type="molecule type" value="Genomic_DNA"/>
</dbReference>
<evidence type="ECO:0000313" key="1">
    <source>
        <dbReference type="EMBL" id="KAI4345622.1"/>
    </source>
</evidence>
<keyword evidence="2" id="KW-1185">Reference proteome</keyword>
<dbReference type="Proteomes" id="UP000828941">
    <property type="component" value="Chromosome 5"/>
</dbReference>
<gene>
    <name evidence="1" type="ORF">L6164_012724</name>
</gene>